<sequence length="53" mass="6038">MELSNKDCAGKTTGCSEVNRIFTGPDDMEHFRIKFRDSALGWSEWNTLGLSRE</sequence>
<accession>Q1ZLI6</accession>
<gene>
    <name evidence="1" type="ORF">VAS14_20916</name>
</gene>
<dbReference type="AlphaFoldDB" id="Q1ZLI6"/>
<proteinExistence type="predicted"/>
<organism evidence="1 2">
    <name type="scientific">Photobacterium angustum (strain S14 / CCUG 15956)</name>
    <name type="common">Vibrio sp. (strain S14 / CCUG 15956)</name>
    <dbReference type="NCBI Taxonomy" id="314292"/>
    <lineage>
        <taxon>Bacteria</taxon>
        <taxon>Pseudomonadati</taxon>
        <taxon>Pseudomonadota</taxon>
        <taxon>Gammaproteobacteria</taxon>
        <taxon>Vibrionales</taxon>
        <taxon>Vibrionaceae</taxon>
        <taxon>Photobacterium</taxon>
    </lineage>
</organism>
<name>Q1ZLI6_PHOAS</name>
<dbReference type="Proteomes" id="UP000001603">
    <property type="component" value="Unassembled WGS sequence"/>
</dbReference>
<reference evidence="1 2" key="1">
    <citation type="journal article" date="2009" name="Proc. Natl. Acad. Sci. U.S.A.">
        <title>The genomic basis of trophic strategy in marine bacteria.</title>
        <authorList>
            <person name="Lauro F.M."/>
            <person name="McDougald D."/>
            <person name="Thomas T."/>
            <person name="Williams T.J."/>
            <person name="Egan S."/>
            <person name="Rice S."/>
            <person name="DeMaere M.Z."/>
            <person name="Ting L."/>
            <person name="Ertan H."/>
            <person name="Johnson J."/>
            <person name="Ferriera S."/>
            <person name="Lapidus A."/>
            <person name="Anderson I."/>
            <person name="Kyrpides N."/>
            <person name="Munk A.C."/>
            <person name="Detter C."/>
            <person name="Han C.S."/>
            <person name="Brown M.V."/>
            <person name="Robb F.T."/>
            <person name="Kjelleberg S."/>
            <person name="Cavicchioli R."/>
        </authorList>
    </citation>
    <scope>NUCLEOTIDE SEQUENCE [LARGE SCALE GENOMIC DNA]</scope>
    <source>
        <strain evidence="1 2">S14</strain>
    </source>
</reference>
<dbReference type="HOGENOM" id="CLU_3064562_0_0_6"/>
<evidence type="ECO:0000313" key="2">
    <source>
        <dbReference type="Proteomes" id="UP000001603"/>
    </source>
</evidence>
<dbReference type="EMBL" id="AAOJ01000011">
    <property type="protein sequence ID" value="EAS63031.1"/>
    <property type="molecule type" value="Genomic_DNA"/>
</dbReference>
<protein>
    <submittedName>
        <fullName evidence="1">Uncharacterized protein</fullName>
    </submittedName>
</protein>
<evidence type="ECO:0000313" key="1">
    <source>
        <dbReference type="EMBL" id="EAS63031.1"/>
    </source>
</evidence>
<comment type="caution">
    <text evidence="1">The sequence shown here is derived from an EMBL/GenBank/DDBJ whole genome shotgun (WGS) entry which is preliminary data.</text>
</comment>